<gene>
    <name evidence="2" type="ORF">UR23_C0054G0009</name>
</gene>
<accession>A0A0F9YNF4</accession>
<evidence type="ECO:0000256" key="1">
    <source>
        <dbReference type="SAM" id="Phobius"/>
    </source>
</evidence>
<keyword evidence="1" id="KW-1133">Transmembrane helix</keyword>
<feature type="transmembrane region" description="Helical" evidence="1">
    <location>
        <begin position="6"/>
        <end position="23"/>
    </location>
</feature>
<feature type="non-terminal residue" evidence="2">
    <location>
        <position position="117"/>
    </location>
</feature>
<evidence type="ECO:0000313" key="3">
    <source>
        <dbReference type="Proteomes" id="UP000034349"/>
    </source>
</evidence>
<dbReference type="Proteomes" id="UP000034349">
    <property type="component" value="Unassembled WGS sequence"/>
</dbReference>
<dbReference type="EMBL" id="LBOK01000054">
    <property type="protein sequence ID" value="KKP32853.1"/>
    <property type="molecule type" value="Genomic_DNA"/>
</dbReference>
<comment type="caution">
    <text evidence="2">The sequence shown here is derived from an EMBL/GenBank/DDBJ whole genome shotgun (WGS) entry which is preliminary data.</text>
</comment>
<reference evidence="2 3" key="1">
    <citation type="journal article" date="2015" name="Nature">
        <title>rRNA introns, odd ribosomes, and small enigmatic genomes across a large radiation of phyla.</title>
        <authorList>
            <person name="Brown C.T."/>
            <person name="Hug L.A."/>
            <person name="Thomas B.C."/>
            <person name="Sharon I."/>
            <person name="Castelle C.J."/>
            <person name="Singh A."/>
            <person name="Wilkins M.J."/>
            <person name="Williams K.H."/>
            <person name="Banfield J.F."/>
        </authorList>
    </citation>
    <scope>NUCLEOTIDE SEQUENCE [LARGE SCALE GENOMIC DNA]</scope>
</reference>
<protein>
    <submittedName>
        <fullName evidence="2">Uncharacterized protein</fullName>
    </submittedName>
</protein>
<keyword evidence="1" id="KW-0472">Membrane</keyword>
<evidence type="ECO:0000313" key="2">
    <source>
        <dbReference type="EMBL" id="KKP32853.1"/>
    </source>
</evidence>
<dbReference type="AlphaFoldDB" id="A0A0F9YNF4"/>
<sequence>MKSISFIIIGIALITGIFIITNLKDGFSIINKNSISNSLNPIFYILNSNDKSQKQSKNPLLKTSTKNKQESIVVEIPFPEEYKKNPPTGTQFVNKRYLASNELLLASNKSSEDKFID</sequence>
<organism evidence="2 3">
    <name type="scientific">Candidatus Roizmanbacteria bacterium GW2011_GWA2_32_13</name>
    <dbReference type="NCBI Taxonomy" id="1618475"/>
    <lineage>
        <taxon>Bacteria</taxon>
        <taxon>Candidatus Roizmaniibacteriota</taxon>
    </lineage>
</organism>
<name>A0A0F9YNF4_9BACT</name>
<proteinExistence type="predicted"/>
<keyword evidence="1" id="KW-0812">Transmembrane</keyword>